<dbReference type="PROSITE" id="PS01171">
    <property type="entry name" value="RIBOSOMAL_L21E"/>
    <property type="match status" value="1"/>
</dbReference>
<gene>
    <name evidence="5" type="ORF">A3Q56_04353</name>
</gene>
<keyword evidence="2" id="KW-0689">Ribosomal protein</keyword>
<evidence type="ECO:0000313" key="5">
    <source>
        <dbReference type="EMBL" id="OAF67910.1"/>
    </source>
</evidence>
<dbReference type="GO" id="GO:0006412">
    <property type="term" value="P:translation"/>
    <property type="evidence" value="ECO:0007669"/>
    <property type="project" value="InterPro"/>
</dbReference>
<dbReference type="InterPro" id="IPR018259">
    <property type="entry name" value="Ribosomal_eL21_CS"/>
</dbReference>
<dbReference type="SUPFAM" id="SSF50104">
    <property type="entry name" value="Translation proteins SH3-like domain"/>
    <property type="match status" value="1"/>
</dbReference>
<evidence type="ECO:0000256" key="2">
    <source>
        <dbReference type="ARBA" id="ARBA00022980"/>
    </source>
</evidence>
<evidence type="ECO:0000256" key="1">
    <source>
        <dbReference type="ARBA" id="ARBA00008427"/>
    </source>
</evidence>
<sequence>MTNTNGYRRGTRHMFRRAFRKHGTINMTSSSAVYKRGDIVNIKGNGAVQKGMPHKSYHGKTGRVYNVTRRGIGVVVNKRVRGRIIPKKINLRVEHIKHSDSRKDFLERMVKNDKIKRDVKLGLSEYVVLRREPEGPRSGHFVKVKEAPLFLRPLKYELL</sequence>
<dbReference type="Gene3D" id="2.30.30.70">
    <property type="entry name" value="Ribosomal protein L21"/>
    <property type="match status" value="1"/>
</dbReference>
<keyword evidence="3" id="KW-0687">Ribonucleoprotein</keyword>
<name>A0A177B1C4_9BILA</name>
<dbReference type="AlphaFoldDB" id="A0A177B1C4"/>
<dbReference type="InterPro" id="IPR008991">
    <property type="entry name" value="Translation_prot_SH3-like_sf"/>
</dbReference>
<dbReference type="Proteomes" id="UP000078046">
    <property type="component" value="Unassembled WGS sequence"/>
</dbReference>
<evidence type="ECO:0000256" key="4">
    <source>
        <dbReference type="ARBA" id="ARBA00035327"/>
    </source>
</evidence>
<keyword evidence="6" id="KW-1185">Reference proteome</keyword>
<dbReference type="InterPro" id="IPR001147">
    <property type="entry name" value="Ribosomal_eL21"/>
</dbReference>
<dbReference type="PANTHER" id="PTHR20981">
    <property type="entry name" value="60S RIBOSOMAL PROTEIN L21"/>
    <property type="match status" value="1"/>
</dbReference>
<dbReference type="OrthoDB" id="1539250at2759"/>
<feature type="non-terminal residue" evidence="5">
    <location>
        <position position="159"/>
    </location>
</feature>
<dbReference type="EMBL" id="LWCA01000549">
    <property type="protein sequence ID" value="OAF67910.1"/>
    <property type="molecule type" value="Genomic_DNA"/>
</dbReference>
<dbReference type="Gene3D" id="6.10.250.3260">
    <property type="match status" value="1"/>
</dbReference>
<dbReference type="GO" id="GO:0005840">
    <property type="term" value="C:ribosome"/>
    <property type="evidence" value="ECO:0007669"/>
    <property type="project" value="UniProtKB-KW"/>
</dbReference>
<dbReference type="Pfam" id="PF01157">
    <property type="entry name" value="Ribosomal_L21e"/>
    <property type="match status" value="1"/>
</dbReference>
<evidence type="ECO:0000256" key="3">
    <source>
        <dbReference type="ARBA" id="ARBA00023274"/>
    </source>
</evidence>
<dbReference type="FunFam" id="2.30.30.70:FF:000001">
    <property type="entry name" value="60S ribosomal protein L21"/>
    <property type="match status" value="1"/>
</dbReference>
<comment type="caution">
    <text evidence="5">The sequence shown here is derived from an EMBL/GenBank/DDBJ whole genome shotgun (WGS) entry which is preliminary data.</text>
</comment>
<reference evidence="5 6" key="1">
    <citation type="submission" date="2016-04" db="EMBL/GenBank/DDBJ databases">
        <title>The genome of Intoshia linei affirms orthonectids as highly simplified spiralians.</title>
        <authorList>
            <person name="Mikhailov K.V."/>
            <person name="Slusarev G.S."/>
            <person name="Nikitin M.A."/>
            <person name="Logacheva M.D."/>
            <person name="Penin A."/>
            <person name="Aleoshin V."/>
            <person name="Panchin Y.V."/>
        </authorList>
    </citation>
    <scope>NUCLEOTIDE SEQUENCE [LARGE SCALE GENOMIC DNA]</scope>
    <source>
        <strain evidence="5">Intl2013</strain>
        <tissue evidence="5">Whole animal</tissue>
    </source>
</reference>
<organism evidence="5 6">
    <name type="scientific">Intoshia linei</name>
    <dbReference type="NCBI Taxonomy" id="1819745"/>
    <lineage>
        <taxon>Eukaryota</taxon>
        <taxon>Metazoa</taxon>
        <taxon>Spiralia</taxon>
        <taxon>Lophotrochozoa</taxon>
        <taxon>Mesozoa</taxon>
        <taxon>Orthonectida</taxon>
        <taxon>Rhopaluridae</taxon>
        <taxon>Intoshia</taxon>
    </lineage>
</organism>
<dbReference type="InterPro" id="IPR036948">
    <property type="entry name" value="Ribosomal_eL21_sf"/>
</dbReference>
<proteinExistence type="inferred from homology"/>
<dbReference type="GO" id="GO:0003735">
    <property type="term" value="F:structural constituent of ribosome"/>
    <property type="evidence" value="ECO:0007669"/>
    <property type="project" value="InterPro"/>
</dbReference>
<dbReference type="GO" id="GO:1990904">
    <property type="term" value="C:ribonucleoprotein complex"/>
    <property type="evidence" value="ECO:0007669"/>
    <property type="project" value="UniProtKB-KW"/>
</dbReference>
<evidence type="ECO:0000313" key="6">
    <source>
        <dbReference type="Proteomes" id="UP000078046"/>
    </source>
</evidence>
<comment type="similarity">
    <text evidence="1">Belongs to the eukaryotic ribosomal protein eL21 family.</text>
</comment>
<accession>A0A177B1C4</accession>
<protein>
    <recommendedName>
        <fullName evidence="4">60S ribosomal protein L21</fullName>
    </recommendedName>
</protein>